<gene>
    <name evidence="10" type="ORF">GCM10023184_39730</name>
</gene>
<evidence type="ECO:0000256" key="7">
    <source>
        <dbReference type="ARBA" id="ARBA00022989"/>
    </source>
</evidence>
<dbReference type="InterPro" id="IPR019283">
    <property type="entry name" value="DUF2330"/>
</dbReference>
<feature type="transmembrane region" description="Helical" evidence="9">
    <location>
        <begin position="166"/>
        <end position="186"/>
    </location>
</feature>
<feature type="transmembrane region" description="Helical" evidence="9">
    <location>
        <begin position="34"/>
        <end position="52"/>
    </location>
</feature>
<feature type="transmembrane region" description="Helical" evidence="9">
    <location>
        <begin position="140"/>
        <end position="159"/>
    </location>
</feature>
<reference evidence="11" key="1">
    <citation type="journal article" date="2019" name="Int. J. Syst. Evol. Microbiol.">
        <title>The Global Catalogue of Microorganisms (GCM) 10K type strain sequencing project: providing services to taxonomists for standard genome sequencing and annotation.</title>
        <authorList>
            <consortium name="The Broad Institute Genomics Platform"/>
            <consortium name="The Broad Institute Genome Sequencing Center for Infectious Disease"/>
            <person name="Wu L."/>
            <person name="Ma J."/>
        </authorList>
    </citation>
    <scope>NUCLEOTIDE SEQUENCE [LARGE SCALE GENOMIC DNA]</scope>
    <source>
        <strain evidence="11">JCM 17919</strain>
    </source>
</reference>
<keyword evidence="1" id="KW-0813">Transport</keyword>
<dbReference type="Proteomes" id="UP001501725">
    <property type="component" value="Unassembled WGS sequence"/>
</dbReference>
<evidence type="ECO:0000313" key="10">
    <source>
        <dbReference type="EMBL" id="GAA4341361.1"/>
    </source>
</evidence>
<keyword evidence="8 9" id="KW-0472">Membrane</keyword>
<sequence length="747" mass="84219">MKRLPSLDPRWFQAGFQLLFLLYGLFWLGWRIPAFHLAISIGGCGLLQWAFESIRQRRPIPLRGAQGFGSWGFSVLISALSLCLLLRCNSPLTSALAAFCTVGSKYVFRVRGRHFFNPSAFGIVAVLLFSGDAWLSPAQWGSNAVLFFFLLTLGTIVVTRVQKLDVSLAFLLAFAGLTAWRQLGVLGWPADHFAHTLATGSLLLFTFFMISDPRSTPAHPLARIAFGIIVGAGAFYLSAYRWWYNTPLLVLVAAAPLVPLFDRLYPAAGFEWRATALRFPAVAWLLRLRIPTGLRKGAIVLIGLGLGLQALAFCGFYVSKADGTLKNKTSQVIMVRDGERNSITMYNDFKGDFKDFAMVVPVPVVLQKSDIRVVDPGIFTRLNDYSKPRLVEYFDQDPCRRYDLEETVVTSMGVRRRSADATKSTGRVKIEAQYVVGEYDILILSAQESAGLRTWLDENGYHIPEGAEEVLEPYIKSNLKFFVVKVNEKELKKIQNNFLRPIQIEFSSPKFMLPIRLGMANADGDQDLLVYALSRKGRVECTNYRTVPMPTGQTIPEFVQQDFGRFYAKAFERRWEREGRALGLLEYAWDVSPSNYVKCDPCVSEAPAAHDLVQAGVWWISPRRGAPPEGNDNVHFTRLHFRYNRRSFPQDLIFQVTPNKEPFQARYVLTHPAKGPFQCADSTNYLETVRKRRAEELKHLGELTGTSYRDWSALDKTDPRPAPDASYAAVSKSAQRRNGGLLRWLGW</sequence>
<dbReference type="EMBL" id="BAABGY010000015">
    <property type="protein sequence ID" value="GAA4341361.1"/>
    <property type="molecule type" value="Genomic_DNA"/>
</dbReference>
<keyword evidence="4" id="KW-0288">FMN</keyword>
<evidence type="ECO:0000256" key="3">
    <source>
        <dbReference type="ARBA" id="ARBA00022630"/>
    </source>
</evidence>
<feature type="transmembrane region" description="Helical" evidence="9">
    <location>
        <begin position="222"/>
        <end position="244"/>
    </location>
</feature>
<accession>A0ABP8HMC6</accession>
<dbReference type="InterPro" id="IPR004338">
    <property type="entry name" value="NqrB/RnfD"/>
</dbReference>
<protein>
    <recommendedName>
        <fullName evidence="12">DUF2330 domain-containing protein</fullName>
    </recommendedName>
</protein>
<dbReference type="RefSeq" id="WP_345257651.1">
    <property type="nucleotide sequence ID" value="NZ_BAABGY010000015.1"/>
</dbReference>
<comment type="caution">
    <text evidence="10">The sequence shown here is derived from an EMBL/GenBank/DDBJ whole genome shotgun (WGS) entry which is preliminary data.</text>
</comment>
<keyword evidence="7 9" id="KW-1133">Transmembrane helix</keyword>
<feature type="transmembrane region" description="Helical" evidence="9">
    <location>
        <begin position="192"/>
        <end position="210"/>
    </location>
</feature>
<dbReference type="PANTHER" id="PTHR30578">
    <property type="entry name" value="ELECTRON TRANSPORT COMPLEX PROTEIN RNFD"/>
    <property type="match status" value="1"/>
</dbReference>
<dbReference type="PANTHER" id="PTHR30578:SF0">
    <property type="entry name" value="ION-TRANSLOCATING OXIDOREDUCTASE COMPLEX SUBUNIT D"/>
    <property type="match status" value="1"/>
</dbReference>
<evidence type="ECO:0000256" key="1">
    <source>
        <dbReference type="ARBA" id="ARBA00022448"/>
    </source>
</evidence>
<feature type="transmembrane region" description="Helical" evidence="9">
    <location>
        <begin position="115"/>
        <end position="134"/>
    </location>
</feature>
<dbReference type="Pfam" id="PF10092">
    <property type="entry name" value="DUF2330"/>
    <property type="match status" value="1"/>
</dbReference>
<keyword evidence="3" id="KW-0285">Flavoprotein</keyword>
<keyword evidence="5 9" id="KW-0812">Transmembrane</keyword>
<evidence type="ECO:0000256" key="4">
    <source>
        <dbReference type="ARBA" id="ARBA00022643"/>
    </source>
</evidence>
<feature type="transmembrane region" description="Helical" evidence="9">
    <location>
        <begin position="64"/>
        <end position="86"/>
    </location>
</feature>
<name>A0ABP8HMC6_9BACT</name>
<feature type="transmembrane region" description="Helical" evidence="9">
    <location>
        <begin position="298"/>
        <end position="318"/>
    </location>
</feature>
<organism evidence="10 11">
    <name type="scientific">Flaviaesturariibacter amylovorans</name>
    <dbReference type="NCBI Taxonomy" id="1084520"/>
    <lineage>
        <taxon>Bacteria</taxon>
        <taxon>Pseudomonadati</taxon>
        <taxon>Bacteroidota</taxon>
        <taxon>Chitinophagia</taxon>
        <taxon>Chitinophagales</taxon>
        <taxon>Chitinophagaceae</taxon>
        <taxon>Flaviaestuariibacter</taxon>
    </lineage>
</organism>
<keyword evidence="11" id="KW-1185">Reference proteome</keyword>
<keyword evidence="2" id="KW-0597">Phosphoprotein</keyword>
<evidence type="ECO:0000256" key="8">
    <source>
        <dbReference type="ARBA" id="ARBA00023136"/>
    </source>
</evidence>
<evidence type="ECO:0000256" key="2">
    <source>
        <dbReference type="ARBA" id="ARBA00022553"/>
    </source>
</evidence>
<evidence type="ECO:0000313" key="11">
    <source>
        <dbReference type="Proteomes" id="UP001501725"/>
    </source>
</evidence>
<evidence type="ECO:0008006" key="12">
    <source>
        <dbReference type="Google" id="ProtNLM"/>
    </source>
</evidence>
<evidence type="ECO:0000256" key="9">
    <source>
        <dbReference type="SAM" id="Phobius"/>
    </source>
</evidence>
<dbReference type="Pfam" id="PF03116">
    <property type="entry name" value="NQR2_RnfD_RnfE"/>
    <property type="match status" value="1"/>
</dbReference>
<feature type="transmembrane region" description="Helical" evidence="9">
    <location>
        <begin position="12"/>
        <end position="28"/>
    </location>
</feature>
<keyword evidence="6" id="KW-1278">Translocase</keyword>
<evidence type="ECO:0000256" key="6">
    <source>
        <dbReference type="ARBA" id="ARBA00022967"/>
    </source>
</evidence>
<evidence type="ECO:0000256" key="5">
    <source>
        <dbReference type="ARBA" id="ARBA00022692"/>
    </source>
</evidence>
<proteinExistence type="predicted"/>